<keyword evidence="2" id="KW-1185">Reference proteome</keyword>
<accession>A0A7J5BFC6</accession>
<comment type="caution">
    <text evidence="1">The sequence shown here is derived from an EMBL/GenBank/DDBJ whole genome shotgun (WGS) entry which is preliminary data.</text>
</comment>
<dbReference type="Proteomes" id="UP000433493">
    <property type="component" value="Unassembled WGS sequence"/>
</dbReference>
<reference evidence="1 2" key="1">
    <citation type="submission" date="2019-09" db="EMBL/GenBank/DDBJ databases">
        <title>Phylogeny of genus Pseudoclavibacter and closely related genus.</title>
        <authorList>
            <person name="Li Y."/>
        </authorList>
    </citation>
    <scope>NUCLEOTIDE SEQUENCE [LARGE SCALE GENOMIC DNA]</scope>
    <source>
        <strain evidence="1 2">KCTC 13959</strain>
    </source>
</reference>
<dbReference type="EMBL" id="WBKB01000001">
    <property type="protein sequence ID" value="KAB1644963.1"/>
    <property type="molecule type" value="Genomic_DNA"/>
</dbReference>
<dbReference type="AlphaFoldDB" id="A0A7J5BFC6"/>
<evidence type="ECO:0000313" key="1">
    <source>
        <dbReference type="EMBL" id="KAB1644963.1"/>
    </source>
</evidence>
<protein>
    <submittedName>
        <fullName evidence="1">Uncharacterized protein</fullName>
    </submittedName>
</protein>
<name>A0A7J5BFC6_9MICO</name>
<evidence type="ECO:0000313" key="2">
    <source>
        <dbReference type="Proteomes" id="UP000433493"/>
    </source>
</evidence>
<dbReference type="RefSeq" id="WP_158050975.1">
    <property type="nucleotide sequence ID" value="NZ_WBKB01000001.1"/>
</dbReference>
<gene>
    <name evidence="1" type="ORF">F8O05_01485</name>
</gene>
<organism evidence="1 2">
    <name type="scientific">Gulosibacter chungangensis</name>
    <dbReference type="NCBI Taxonomy" id="979746"/>
    <lineage>
        <taxon>Bacteria</taxon>
        <taxon>Bacillati</taxon>
        <taxon>Actinomycetota</taxon>
        <taxon>Actinomycetes</taxon>
        <taxon>Micrococcales</taxon>
        <taxon>Microbacteriaceae</taxon>
        <taxon>Gulosibacter</taxon>
    </lineage>
</organism>
<dbReference type="OrthoDB" id="5122809at2"/>
<proteinExistence type="predicted"/>
<sequence length="207" mass="22076">MDATPGAHRTQKLSRMPRTGRGALSALGIVLLGGMLAGCTDGGADPALTEIATDAATSNETPVETAPELTDEEALQIAVETYEEYLAATGKLLDTNGESFDEVQAITTPNMAKINQDSLELAQQGNYTTDGTMPVVKSQIQLVDGDSIDAYVCVDFSQSQTFDEDGNPVGGSRDGIQRAYEIRVVKDQGIFKVDRSELWADSSFCSE</sequence>